<comment type="similarity">
    <text evidence="1">Belongs to the methyltransferase superfamily. LaeA methyltransferase family.</text>
</comment>
<dbReference type="InParanoid" id="F0XFX3"/>
<dbReference type="GO" id="GO:0032259">
    <property type="term" value="P:methylation"/>
    <property type="evidence" value="ECO:0007669"/>
    <property type="project" value="UniProtKB-KW"/>
</dbReference>
<evidence type="ECO:0000256" key="1">
    <source>
        <dbReference type="ARBA" id="ARBA00038158"/>
    </source>
</evidence>
<evidence type="ECO:0000313" key="3">
    <source>
        <dbReference type="Proteomes" id="UP000007796"/>
    </source>
</evidence>
<organism evidence="3">
    <name type="scientific">Grosmannia clavigera (strain kw1407 / UAMH 11150)</name>
    <name type="common">Blue stain fungus</name>
    <name type="synonym">Graphiocladiella clavigera</name>
    <dbReference type="NCBI Taxonomy" id="655863"/>
    <lineage>
        <taxon>Eukaryota</taxon>
        <taxon>Fungi</taxon>
        <taxon>Dikarya</taxon>
        <taxon>Ascomycota</taxon>
        <taxon>Pezizomycotina</taxon>
        <taxon>Sordariomycetes</taxon>
        <taxon>Sordariomycetidae</taxon>
        <taxon>Ophiostomatales</taxon>
        <taxon>Ophiostomataceae</taxon>
        <taxon>Leptographium</taxon>
    </lineage>
</organism>
<dbReference type="HOGENOM" id="CLU_010595_0_0_1"/>
<dbReference type="GeneID" id="25975494"/>
<sequence>MVLSYDISYVIGKRDDDRDSAIEDAASSTASLTSSIQHYRQVNGRTYHADCGDNIYWGPNDNLQNGMVDIMHHAYTLALGDKLYLAPLPEHIDKALDIGTGTGVWAIDFADERPETQVIGTDISPIQPTWVPPNLEFQIEDMAQDWTFPSNAFDFVHIRWMIGSVVDWNALFKKAYNVLKPGGWLESYELDADIQCDDDSIPSRSAVADYGYIFREGGKKIGTEASFNPVGDRLQRKAFDASGFVNIKETPIKMPMSEWPKDPKQREIGLYTRAVIFHDTEGIFNYMASKIEWSPENVSVYAAHLRRELKSLNVHCYYRSLVVIGQKPVAE</sequence>
<evidence type="ECO:0000313" key="2">
    <source>
        <dbReference type="EMBL" id="EFX03419.1"/>
    </source>
</evidence>
<keyword evidence="2" id="KW-0489">Methyltransferase</keyword>
<dbReference type="Pfam" id="PF13489">
    <property type="entry name" value="Methyltransf_23"/>
    <property type="match status" value="1"/>
</dbReference>
<dbReference type="InterPro" id="IPR029063">
    <property type="entry name" value="SAM-dependent_MTases_sf"/>
</dbReference>
<proteinExistence type="inferred from homology"/>
<dbReference type="PANTHER" id="PTHR43591">
    <property type="entry name" value="METHYLTRANSFERASE"/>
    <property type="match status" value="1"/>
</dbReference>
<keyword evidence="3" id="KW-1185">Reference proteome</keyword>
<gene>
    <name evidence="2" type="ORF">CMQ_2499</name>
</gene>
<dbReference type="OrthoDB" id="2013972at2759"/>
<dbReference type="AlphaFoldDB" id="F0XFX3"/>
<dbReference type="CDD" id="cd02440">
    <property type="entry name" value="AdoMet_MTases"/>
    <property type="match status" value="1"/>
</dbReference>
<keyword evidence="2" id="KW-0808">Transferase</keyword>
<reference evidence="2 3" key="1">
    <citation type="journal article" date="2011" name="Proc. Natl. Acad. Sci. U.S.A.">
        <title>Genome and transcriptome analyses of the mountain pine beetle-fungal symbiont Grosmannia clavigera, a lodgepole pine pathogen.</title>
        <authorList>
            <person name="DiGuistini S."/>
            <person name="Wang Y."/>
            <person name="Liao N.Y."/>
            <person name="Taylor G."/>
            <person name="Tanguay P."/>
            <person name="Feau N."/>
            <person name="Henrissat B."/>
            <person name="Chan S.K."/>
            <person name="Hesse-Orce U."/>
            <person name="Alamouti S.M."/>
            <person name="Tsui C.K.M."/>
            <person name="Docking R.T."/>
            <person name="Levasseur A."/>
            <person name="Haridas S."/>
            <person name="Robertson G."/>
            <person name="Birol I."/>
            <person name="Holt R.A."/>
            <person name="Marra M.A."/>
            <person name="Hamelin R.C."/>
            <person name="Hirst M."/>
            <person name="Jones S.J.M."/>
            <person name="Bohlmann J."/>
            <person name="Breuil C."/>
        </authorList>
    </citation>
    <scope>NUCLEOTIDE SEQUENCE [LARGE SCALE GENOMIC DNA]</scope>
    <source>
        <strain evidence="3">kw1407 / UAMH 11150</strain>
    </source>
</reference>
<dbReference type="STRING" id="655863.F0XFX3"/>
<protein>
    <submittedName>
        <fullName evidence="2">Methyltransferase type 11</fullName>
    </submittedName>
</protein>
<dbReference type="Proteomes" id="UP000007796">
    <property type="component" value="Unassembled WGS sequence"/>
</dbReference>
<accession>F0XFX3</accession>
<name>F0XFX3_GROCL</name>
<dbReference type="SUPFAM" id="SSF53335">
    <property type="entry name" value="S-adenosyl-L-methionine-dependent methyltransferases"/>
    <property type="match status" value="1"/>
</dbReference>
<dbReference type="PANTHER" id="PTHR43591:SF10">
    <property type="entry name" value="ABC TRANSMEMBRANE TYPE-1 DOMAIN-CONTAINING PROTEIN-RELATED"/>
    <property type="match status" value="1"/>
</dbReference>
<dbReference type="GO" id="GO:0008168">
    <property type="term" value="F:methyltransferase activity"/>
    <property type="evidence" value="ECO:0007669"/>
    <property type="project" value="UniProtKB-KW"/>
</dbReference>
<dbReference type="EMBL" id="GL629766">
    <property type="protein sequence ID" value="EFX03419.1"/>
    <property type="molecule type" value="Genomic_DNA"/>
</dbReference>
<dbReference type="RefSeq" id="XP_014172901.1">
    <property type="nucleotide sequence ID" value="XM_014317426.1"/>
</dbReference>
<dbReference type="Gene3D" id="3.40.50.150">
    <property type="entry name" value="Vaccinia Virus protein VP39"/>
    <property type="match status" value="1"/>
</dbReference>
<dbReference type="eggNOG" id="ENOG502QSKG">
    <property type="taxonomic scope" value="Eukaryota"/>
</dbReference>